<evidence type="ECO:0000256" key="1">
    <source>
        <dbReference type="SAM" id="MobiDB-lite"/>
    </source>
</evidence>
<gene>
    <name evidence="2" type="ORF">GCM10009111_20010</name>
</gene>
<reference evidence="2 3" key="1">
    <citation type="journal article" date="2019" name="Int. J. Syst. Evol. Microbiol.">
        <title>The Global Catalogue of Microorganisms (GCM) 10K type strain sequencing project: providing services to taxonomists for standard genome sequencing and annotation.</title>
        <authorList>
            <consortium name="The Broad Institute Genomics Platform"/>
            <consortium name="The Broad Institute Genome Sequencing Center for Infectious Disease"/>
            <person name="Wu L."/>
            <person name="Ma J."/>
        </authorList>
    </citation>
    <scope>NUCLEOTIDE SEQUENCE [LARGE SCALE GENOMIC DNA]</scope>
    <source>
        <strain evidence="2 3">JCM 15608</strain>
    </source>
</reference>
<proteinExistence type="predicted"/>
<evidence type="ECO:0008006" key="4">
    <source>
        <dbReference type="Google" id="ProtNLM"/>
    </source>
</evidence>
<protein>
    <recommendedName>
        <fullName evidence="4">Conjugal transfer protein TraF</fullName>
    </recommendedName>
</protein>
<dbReference type="EMBL" id="BAAAFA010000006">
    <property type="protein sequence ID" value="GAA0817937.1"/>
    <property type="molecule type" value="Genomic_DNA"/>
</dbReference>
<accession>A0ABN1L7D8</accession>
<name>A0ABN1L7D8_9GAMM</name>
<evidence type="ECO:0000313" key="3">
    <source>
        <dbReference type="Proteomes" id="UP001500021"/>
    </source>
</evidence>
<dbReference type="Proteomes" id="UP001500021">
    <property type="component" value="Unassembled WGS sequence"/>
</dbReference>
<sequence length="465" mass="51266">MLIPIKALANSHPSGGLNYSQRALTNAGNPAAAALVIERNDPYVMTGGIIEFGAGLEYGDLDELFAKIDDISSQFSPSEDEGTPGSPPSPENPIRDYTWEDLFQAYPELEDRIDVLEDKVLTTAGVLALITTEGYGKAEAIANASFVLSDDFYGGSLLFSTDFKGNAKAVGIFEDINFDSEQARTQLKTIPDFNESDPVQALDLSGGITLFYNPANQKVKLSIDNDSLLLVKATTVFRASLAYSAKALSSEDGNLYWGVKPNFYRVGLTNVSTRLGDVTDSEALFNDIKDADLIYENGFDIDLGLVWATDNYQVGASVTNLIENTYEYPELEDDFNSLQIIRKLSSHKSFTMQRQVKLEAGIYTDDRQWSLNAELDANPTVDPMKDRYQWLTITGGYANDSWWLPSARIGFSRNLAGSQLSYLNAGVTVMKFINIDVASTLDTVTLDGEKWMRGAHIQIGFQFDY</sequence>
<keyword evidence="3" id="KW-1185">Reference proteome</keyword>
<dbReference type="Pfam" id="PF13729">
    <property type="entry name" value="TraF_2"/>
    <property type="match status" value="1"/>
</dbReference>
<organism evidence="2 3">
    <name type="scientific">Colwellia asteriadis</name>
    <dbReference type="NCBI Taxonomy" id="517723"/>
    <lineage>
        <taxon>Bacteria</taxon>
        <taxon>Pseudomonadati</taxon>
        <taxon>Pseudomonadota</taxon>
        <taxon>Gammaproteobacteria</taxon>
        <taxon>Alteromonadales</taxon>
        <taxon>Colwelliaceae</taxon>
        <taxon>Colwellia</taxon>
    </lineage>
</organism>
<feature type="region of interest" description="Disordered" evidence="1">
    <location>
        <begin position="74"/>
        <end position="94"/>
    </location>
</feature>
<dbReference type="InterPro" id="IPR032811">
    <property type="entry name" value="Put_conjugal_transfer"/>
</dbReference>
<comment type="caution">
    <text evidence="2">The sequence shown here is derived from an EMBL/GenBank/DDBJ whole genome shotgun (WGS) entry which is preliminary data.</text>
</comment>
<evidence type="ECO:0000313" key="2">
    <source>
        <dbReference type="EMBL" id="GAA0817937.1"/>
    </source>
</evidence>